<dbReference type="AlphaFoldDB" id="A0A4R3M3T5"/>
<dbReference type="OrthoDB" id="9778870at2"/>
<dbReference type="GO" id="GO:0140359">
    <property type="term" value="F:ABC-type transporter activity"/>
    <property type="evidence" value="ECO:0007669"/>
    <property type="project" value="InterPro"/>
</dbReference>
<dbReference type="EMBL" id="SMAK01000010">
    <property type="protein sequence ID" value="TCT07243.1"/>
    <property type="molecule type" value="Genomic_DNA"/>
</dbReference>
<dbReference type="Proteomes" id="UP000295678">
    <property type="component" value="Unassembled WGS sequence"/>
</dbReference>
<dbReference type="CDD" id="cd03220">
    <property type="entry name" value="ABC_KpsT_Wzt"/>
    <property type="match status" value="1"/>
</dbReference>
<reference evidence="6 7" key="1">
    <citation type="submission" date="2019-03" db="EMBL/GenBank/DDBJ databases">
        <title>Genomic Encyclopedia of Type Strains, Phase IV (KMG-IV): sequencing the most valuable type-strain genomes for metagenomic binning, comparative biology and taxonomic classification.</title>
        <authorList>
            <person name="Goeker M."/>
        </authorList>
    </citation>
    <scope>NUCLEOTIDE SEQUENCE [LARGE SCALE GENOMIC DNA]</scope>
    <source>
        <strain evidence="6 7">DSM 19345</strain>
    </source>
</reference>
<comment type="caution">
    <text evidence="6">The sequence shown here is derived from an EMBL/GenBank/DDBJ whole genome shotgun (WGS) entry which is preliminary data.</text>
</comment>
<evidence type="ECO:0000256" key="2">
    <source>
        <dbReference type="ARBA" id="ARBA00022448"/>
    </source>
</evidence>
<evidence type="ECO:0000256" key="1">
    <source>
        <dbReference type="ARBA" id="ARBA00005417"/>
    </source>
</evidence>
<dbReference type="Gene3D" id="3.40.50.300">
    <property type="entry name" value="P-loop containing nucleotide triphosphate hydrolases"/>
    <property type="match status" value="1"/>
</dbReference>
<dbReference type="GO" id="GO:0005524">
    <property type="term" value="F:ATP binding"/>
    <property type="evidence" value="ECO:0007669"/>
    <property type="project" value="UniProtKB-KW"/>
</dbReference>
<comment type="similarity">
    <text evidence="1">Belongs to the ABC transporter superfamily.</text>
</comment>
<keyword evidence="2" id="KW-0813">Transport</keyword>
<sequence length="260" mass="28569">MTVSDIARLDQVPAAADRTEVVIRLENVGVRYRSKKAGPFSRAGVWALKDVTLEVYRGETLGIIGRNGVGKSTLLMVLAGVIDADRGTVRRGDLDAAILSPQSGFQRYLTGRENIMLNGMLRGFPAAEIRARMPDIIEFSELGDKIDEPIFTYSAGMRSRLGFSATVHLVPDVLLMDEVLSAGDRSFRQKAATTIRDLITSKHRTVVLVSHNPATHRKLCDRVIWIDKGVTRMEGSPKEVLAAYEEETGPAPDLVDESFS</sequence>
<evidence type="ECO:0000259" key="5">
    <source>
        <dbReference type="PROSITE" id="PS50893"/>
    </source>
</evidence>
<name>A0A4R3M3T5_9HYPH</name>
<dbReference type="PANTHER" id="PTHR46743:SF2">
    <property type="entry name" value="TEICHOIC ACIDS EXPORT ATP-BINDING PROTEIN TAGH"/>
    <property type="match status" value="1"/>
</dbReference>
<dbReference type="PROSITE" id="PS00211">
    <property type="entry name" value="ABC_TRANSPORTER_1"/>
    <property type="match status" value="1"/>
</dbReference>
<dbReference type="InterPro" id="IPR015860">
    <property type="entry name" value="ABC_transpr_TagH-like"/>
</dbReference>
<keyword evidence="3" id="KW-0547">Nucleotide-binding</keyword>
<accession>A0A4R3M3T5</accession>
<dbReference type="InterPro" id="IPR017871">
    <property type="entry name" value="ABC_transporter-like_CS"/>
</dbReference>
<dbReference type="SUPFAM" id="SSF52540">
    <property type="entry name" value="P-loop containing nucleoside triphosphate hydrolases"/>
    <property type="match status" value="1"/>
</dbReference>
<keyword evidence="7" id="KW-1185">Reference proteome</keyword>
<feature type="domain" description="ABC transporter" evidence="5">
    <location>
        <begin position="23"/>
        <end position="253"/>
    </location>
</feature>
<evidence type="ECO:0000313" key="7">
    <source>
        <dbReference type="Proteomes" id="UP000295678"/>
    </source>
</evidence>
<evidence type="ECO:0000256" key="4">
    <source>
        <dbReference type="ARBA" id="ARBA00022840"/>
    </source>
</evidence>
<dbReference type="InterPro" id="IPR003439">
    <property type="entry name" value="ABC_transporter-like_ATP-bd"/>
</dbReference>
<dbReference type="PROSITE" id="PS50893">
    <property type="entry name" value="ABC_TRANSPORTER_2"/>
    <property type="match status" value="1"/>
</dbReference>
<dbReference type="InterPro" id="IPR027417">
    <property type="entry name" value="P-loop_NTPase"/>
</dbReference>
<dbReference type="SMART" id="SM00382">
    <property type="entry name" value="AAA"/>
    <property type="match status" value="1"/>
</dbReference>
<organism evidence="6 7">
    <name type="scientific">Tepidamorphus gemmatus</name>
    <dbReference type="NCBI Taxonomy" id="747076"/>
    <lineage>
        <taxon>Bacteria</taxon>
        <taxon>Pseudomonadati</taxon>
        <taxon>Pseudomonadota</taxon>
        <taxon>Alphaproteobacteria</taxon>
        <taxon>Hyphomicrobiales</taxon>
        <taxon>Tepidamorphaceae</taxon>
        <taxon>Tepidamorphus</taxon>
    </lineage>
</organism>
<dbReference type="GO" id="GO:0016020">
    <property type="term" value="C:membrane"/>
    <property type="evidence" value="ECO:0007669"/>
    <property type="project" value="InterPro"/>
</dbReference>
<dbReference type="InterPro" id="IPR050683">
    <property type="entry name" value="Bact_Polysacc_Export_ATP-bd"/>
</dbReference>
<protein>
    <submittedName>
        <fullName evidence="6">Lipopolysaccharide transport system ATP-binding protein</fullName>
    </submittedName>
</protein>
<dbReference type="Pfam" id="PF00005">
    <property type="entry name" value="ABC_tran"/>
    <property type="match status" value="1"/>
</dbReference>
<dbReference type="InterPro" id="IPR003593">
    <property type="entry name" value="AAA+_ATPase"/>
</dbReference>
<dbReference type="GO" id="GO:0016887">
    <property type="term" value="F:ATP hydrolysis activity"/>
    <property type="evidence" value="ECO:0007669"/>
    <property type="project" value="InterPro"/>
</dbReference>
<proteinExistence type="inferred from homology"/>
<dbReference type="RefSeq" id="WP_132807453.1">
    <property type="nucleotide sequence ID" value="NZ_SMAK01000010.1"/>
</dbReference>
<keyword evidence="4 6" id="KW-0067">ATP-binding</keyword>
<evidence type="ECO:0000313" key="6">
    <source>
        <dbReference type="EMBL" id="TCT07243.1"/>
    </source>
</evidence>
<dbReference type="PANTHER" id="PTHR46743">
    <property type="entry name" value="TEICHOIC ACIDS EXPORT ATP-BINDING PROTEIN TAGH"/>
    <property type="match status" value="1"/>
</dbReference>
<evidence type="ECO:0000256" key="3">
    <source>
        <dbReference type="ARBA" id="ARBA00022741"/>
    </source>
</evidence>
<gene>
    <name evidence="6" type="ORF">EDC22_11090</name>
</gene>